<organism evidence="1 2">
    <name type="scientific">Budvicia aquatica</name>
    <dbReference type="NCBI Taxonomy" id="82979"/>
    <lineage>
        <taxon>Bacteria</taxon>
        <taxon>Pseudomonadati</taxon>
        <taxon>Pseudomonadota</taxon>
        <taxon>Gammaproteobacteria</taxon>
        <taxon>Enterobacterales</taxon>
        <taxon>Budviciaceae</taxon>
        <taxon>Budvicia</taxon>
    </lineage>
</organism>
<evidence type="ECO:0000313" key="1">
    <source>
        <dbReference type="EMBL" id="PHI29261.1"/>
    </source>
</evidence>
<accession>A0A2C6DKA6</accession>
<reference evidence="2" key="1">
    <citation type="submission" date="2017-09" db="EMBL/GenBank/DDBJ databases">
        <title>FDA dAtabase for Regulatory Grade micrObial Sequences (FDA-ARGOS): Supporting development and validation of Infectious Disease Dx tests.</title>
        <authorList>
            <person name="Minogue T."/>
            <person name="Wolcott M."/>
            <person name="Wasieloski L."/>
            <person name="Aguilar W."/>
            <person name="Moore D."/>
            <person name="Tallon L."/>
            <person name="Sadzewicz L."/>
            <person name="Ott S."/>
            <person name="Zhao X."/>
            <person name="Nagaraj S."/>
            <person name="Vavikolanu K."/>
            <person name="Aluvathingal J."/>
            <person name="Nadendla S."/>
            <person name="Sichtig H."/>
        </authorList>
    </citation>
    <scope>NUCLEOTIDE SEQUENCE [LARGE SCALE GENOMIC DNA]</scope>
    <source>
        <strain evidence="2">FDAARGOS_387</strain>
    </source>
</reference>
<sequence length="59" mass="6462">MVAVDTMKKAIFLQSLMNESVTGVYKQALFAVEFRTILNIAGTAPAAKPIFIEVRGTCR</sequence>
<protein>
    <submittedName>
        <fullName evidence="1">Uncharacterized protein</fullName>
    </submittedName>
</protein>
<comment type="caution">
    <text evidence="1">The sequence shown here is derived from an EMBL/GenBank/DDBJ whole genome shotgun (WGS) entry which is preliminary data.</text>
</comment>
<dbReference type="Proteomes" id="UP000224974">
    <property type="component" value="Unassembled WGS sequence"/>
</dbReference>
<evidence type="ECO:0000313" key="2">
    <source>
        <dbReference type="Proteomes" id="UP000224974"/>
    </source>
</evidence>
<dbReference type="EMBL" id="PDDX01000001">
    <property type="protein sequence ID" value="PHI29261.1"/>
    <property type="molecule type" value="Genomic_DNA"/>
</dbReference>
<dbReference type="AlphaFoldDB" id="A0A2C6DKA6"/>
<proteinExistence type="predicted"/>
<gene>
    <name evidence="1" type="ORF">CRN84_07980</name>
</gene>
<keyword evidence="2" id="KW-1185">Reference proteome</keyword>
<name>A0A2C6DKA6_9GAMM</name>